<dbReference type="EMBL" id="JADZLT010000048">
    <property type="protein sequence ID" value="MBH0237585.1"/>
    <property type="molecule type" value="Genomic_DNA"/>
</dbReference>
<evidence type="ECO:0000256" key="6">
    <source>
        <dbReference type="ARBA" id="ARBA00023268"/>
    </source>
</evidence>
<dbReference type="InterPro" id="IPR043519">
    <property type="entry name" value="NT_sf"/>
</dbReference>
<dbReference type="NCBIfam" id="NF010706">
    <property type="entry name" value="PRK14108.1"/>
    <property type="match status" value="1"/>
</dbReference>
<dbReference type="CDD" id="cd05401">
    <property type="entry name" value="NT_GlnE_GlnD_like"/>
    <property type="match status" value="2"/>
</dbReference>
<dbReference type="Gene3D" id="3.30.460.10">
    <property type="entry name" value="Beta Polymerase, domain 2"/>
    <property type="match status" value="2"/>
</dbReference>
<feature type="domain" description="Glutamate-ammonia ligase adenylyltransferase repeated" evidence="8">
    <location>
        <begin position="582"/>
        <end position="824"/>
    </location>
</feature>
<comment type="catalytic activity">
    <reaction evidence="7">
        <text>[glutamine synthetase]-O(4)-(5'-adenylyl)-L-tyrosine + phosphate = [glutamine synthetase]-L-tyrosine + ADP</text>
        <dbReference type="Rhea" id="RHEA:43716"/>
        <dbReference type="Rhea" id="RHEA-COMP:10660"/>
        <dbReference type="Rhea" id="RHEA-COMP:10661"/>
        <dbReference type="ChEBI" id="CHEBI:43474"/>
        <dbReference type="ChEBI" id="CHEBI:46858"/>
        <dbReference type="ChEBI" id="CHEBI:83624"/>
        <dbReference type="ChEBI" id="CHEBI:456216"/>
        <dbReference type="EC" id="2.7.7.89"/>
    </reaction>
</comment>
<evidence type="ECO:0000259" key="9">
    <source>
        <dbReference type="Pfam" id="PF08335"/>
    </source>
</evidence>
<accession>A0A931HZZ5</accession>
<dbReference type="Pfam" id="PF08335">
    <property type="entry name" value="GlnD_UR_UTase"/>
    <property type="match status" value="2"/>
</dbReference>
<comment type="function">
    <text evidence="7">Involved in the regulation of glutamine synthetase GlnA, a key enzyme in the process to assimilate ammonia. When cellular nitrogen levels are high, the C-terminal adenylyl transferase (AT) inactivates GlnA by covalent transfer of an adenylyl group from ATP to specific tyrosine residue of GlnA, thus reducing its activity. Conversely, when nitrogen levels are low, the N-terminal adenylyl removase (AR) activates GlnA by removing the adenylyl group by phosphorolysis, increasing its activity. The regulatory region of GlnE binds the signal transduction protein PII (GlnB) which indicates the nitrogen status of the cell.</text>
</comment>
<comment type="similarity">
    <text evidence="7">Belongs to the GlnE family.</text>
</comment>
<dbReference type="InterPro" id="IPR013546">
    <property type="entry name" value="PII_UdlTrfase/GS_AdlTrfase"/>
</dbReference>
<dbReference type="SUPFAM" id="SSF81593">
    <property type="entry name" value="Nucleotidyltransferase substrate binding subunit/domain"/>
    <property type="match status" value="2"/>
</dbReference>
<dbReference type="Gene3D" id="1.20.120.1510">
    <property type="match status" value="1"/>
</dbReference>
<evidence type="ECO:0000256" key="2">
    <source>
        <dbReference type="ARBA" id="ARBA00022695"/>
    </source>
</evidence>
<protein>
    <recommendedName>
        <fullName evidence="7">Bifunctional glutamine synthetase adenylyltransferase/adenylyl-removing enzyme</fullName>
    </recommendedName>
    <alternativeName>
        <fullName evidence="7">ATP:glutamine synthetase adenylyltransferase</fullName>
    </alternativeName>
    <alternativeName>
        <fullName evidence="7">ATase</fullName>
    </alternativeName>
    <domain>
        <recommendedName>
            <fullName evidence="7">Glutamine synthetase adenylyl-L-tyrosine phosphorylase</fullName>
            <ecNumber evidence="7">2.7.7.89</ecNumber>
        </recommendedName>
        <alternativeName>
            <fullName evidence="7">Adenylyl removase</fullName>
            <shortName evidence="7">AR</shortName>
            <shortName evidence="7">AT-N</shortName>
        </alternativeName>
    </domain>
    <domain>
        <recommendedName>
            <fullName evidence="7">Glutamine synthetase adenylyl transferase</fullName>
            <ecNumber evidence="7">2.7.7.42</ecNumber>
        </recommendedName>
        <alternativeName>
            <fullName evidence="7">Adenylyl transferase</fullName>
            <shortName evidence="7">AT</shortName>
            <shortName evidence="7">AT-C</shortName>
        </alternativeName>
    </domain>
</protein>
<evidence type="ECO:0000259" key="8">
    <source>
        <dbReference type="Pfam" id="PF03710"/>
    </source>
</evidence>
<dbReference type="SUPFAM" id="SSF81301">
    <property type="entry name" value="Nucleotidyltransferase"/>
    <property type="match status" value="2"/>
</dbReference>
<dbReference type="PANTHER" id="PTHR30621">
    <property type="entry name" value="GLUTAMINE SYNTHETASE ADENYLYLTRANSFERASE"/>
    <property type="match status" value="1"/>
</dbReference>
<dbReference type="GO" id="GO:0000287">
    <property type="term" value="F:magnesium ion binding"/>
    <property type="evidence" value="ECO:0007669"/>
    <property type="project" value="UniProtKB-UniRule"/>
</dbReference>
<dbReference type="EC" id="2.7.7.42" evidence="7"/>
<dbReference type="PANTHER" id="PTHR30621:SF0">
    <property type="entry name" value="BIFUNCTIONAL GLUTAMINE SYNTHETASE ADENYLYLTRANSFERASE_ADENYLYL-REMOVING ENZYME"/>
    <property type="match status" value="1"/>
</dbReference>
<evidence type="ECO:0000256" key="7">
    <source>
        <dbReference type="HAMAP-Rule" id="MF_00802"/>
    </source>
</evidence>
<dbReference type="GO" id="GO:0047388">
    <property type="term" value="F:[glutamine synthetase]-adenylyl-L-tyrosine phosphorylase activity"/>
    <property type="evidence" value="ECO:0007669"/>
    <property type="project" value="UniProtKB-EC"/>
</dbReference>
<keyword evidence="4 7" id="KW-0067">ATP-binding</keyword>
<dbReference type="Gene3D" id="1.20.120.330">
    <property type="entry name" value="Nucleotidyltransferases domain 2"/>
    <property type="match status" value="2"/>
</dbReference>
<dbReference type="Pfam" id="PF03710">
    <property type="entry name" value="GlnE"/>
    <property type="match status" value="2"/>
</dbReference>
<dbReference type="GO" id="GO:0000820">
    <property type="term" value="P:regulation of glutamine family amino acid metabolic process"/>
    <property type="evidence" value="ECO:0007669"/>
    <property type="project" value="UniProtKB-UniRule"/>
</dbReference>
<gene>
    <name evidence="7" type="primary">glnE</name>
    <name evidence="10" type="ORF">I5731_07130</name>
</gene>
<dbReference type="EC" id="2.7.7.89" evidence="7"/>
<evidence type="ECO:0000256" key="3">
    <source>
        <dbReference type="ARBA" id="ARBA00022741"/>
    </source>
</evidence>
<dbReference type="RefSeq" id="WP_197310681.1">
    <property type="nucleotide sequence ID" value="NZ_JADZLT010000048.1"/>
</dbReference>
<keyword evidence="3 7" id="KW-0547">Nucleotide-binding</keyword>
<dbReference type="GO" id="GO:0005829">
    <property type="term" value="C:cytosol"/>
    <property type="evidence" value="ECO:0007669"/>
    <property type="project" value="TreeGrafter"/>
</dbReference>
<proteinExistence type="inferred from homology"/>
<keyword evidence="5 7" id="KW-0460">Magnesium</keyword>
<dbReference type="InterPro" id="IPR023057">
    <property type="entry name" value="GlnE"/>
</dbReference>
<reference evidence="10" key="1">
    <citation type="submission" date="2020-12" db="EMBL/GenBank/DDBJ databases">
        <title>Methylobrevis albus sp. nov., isolated from fresh water lack sediment.</title>
        <authorList>
            <person name="Zou Q."/>
        </authorList>
    </citation>
    <scope>NUCLEOTIDE SEQUENCE</scope>
    <source>
        <strain evidence="10">L22</strain>
    </source>
</reference>
<keyword evidence="6 7" id="KW-0511">Multifunctional enzyme</keyword>
<evidence type="ECO:0000313" key="10">
    <source>
        <dbReference type="EMBL" id="MBH0237585.1"/>
    </source>
</evidence>
<dbReference type="Proteomes" id="UP000631694">
    <property type="component" value="Unassembled WGS sequence"/>
</dbReference>
<dbReference type="GO" id="GO:0005524">
    <property type="term" value="F:ATP binding"/>
    <property type="evidence" value="ECO:0007669"/>
    <property type="project" value="UniProtKB-UniRule"/>
</dbReference>
<evidence type="ECO:0000256" key="4">
    <source>
        <dbReference type="ARBA" id="ARBA00022840"/>
    </source>
</evidence>
<keyword evidence="1 7" id="KW-0808">Transferase</keyword>
<dbReference type="AlphaFoldDB" id="A0A931HZZ5"/>
<evidence type="ECO:0000313" key="11">
    <source>
        <dbReference type="Proteomes" id="UP000631694"/>
    </source>
</evidence>
<comment type="cofactor">
    <cofactor evidence="7">
        <name>Mg(2+)</name>
        <dbReference type="ChEBI" id="CHEBI:18420"/>
    </cofactor>
</comment>
<dbReference type="HAMAP" id="MF_00802">
    <property type="entry name" value="GlnE"/>
    <property type="match status" value="1"/>
</dbReference>
<organism evidence="10 11">
    <name type="scientific">Methylobrevis albus</name>
    <dbReference type="NCBI Taxonomy" id="2793297"/>
    <lineage>
        <taxon>Bacteria</taxon>
        <taxon>Pseudomonadati</taxon>
        <taxon>Pseudomonadota</taxon>
        <taxon>Alphaproteobacteria</taxon>
        <taxon>Hyphomicrobiales</taxon>
        <taxon>Pleomorphomonadaceae</taxon>
        <taxon>Methylobrevis</taxon>
    </lineage>
</organism>
<comment type="caution">
    <text evidence="10">The sequence shown here is derived from an EMBL/GenBank/DDBJ whole genome shotgun (WGS) entry which is preliminary data.</text>
</comment>
<keyword evidence="11" id="KW-1185">Reference proteome</keyword>
<keyword evidence="2 7" id="KW-0548">Nucleotidyltransferase</keyword>
<feature type="domain" description="Glutamate-ammonia ligase adenylyltransferase repeated" evidence="8">
    <location>
        <begin position="64"/>
        <end position="306"/>
    </location>
</feature>
<name>A0A931HZZ5_9HYPH</name>
<dbReference type="InterPro" id="IPR005190">
    <property type="entry name" value="GlnE_rpt_dom"/>
</dbReference>
<feature type="domain" description="PII-uridylyltransferase/Glutamine-synthetase adenylyltransferase" evidence="9">
    <location>
        <begin position="847"/>
        <end position="929"/>
    </location>
</feature>
<dbReference type="NCBIfam" id="NF008292">
    <property type="entry name" value="PRK11072.1"/>
    <property type="match status" value="1"/>
</dbReference>
<dbReference type="GO" id="GO:0008882">
    <property type="term" value="F:[glutamate-ammonia-ligase] adenylyltransferase activity"/>
    <property type="evidence" value="ECO:0007669"/>
    <property type="project" value="UniProtKB-UniRule"/>
</dbReference>
<sequence length="1004" mass="108746">MSADAEATPRGAAALAARIRDVPPFGPDRAAAESDLADVLAVAAPEAAALADLLVAVPAARDLLVSTMANAPFLRDLMRGRPERVLACLTEAPEARMAALVGRLGDEVPPTEAEAMRLLRQVKQEAALLIALADLGGVWSLFEVTGALTRLADASVSAAIRFLLREAAAQGKFLPPDPADPEAGSGLIVLAMGKHGAFELNYSSDVDLIVFYDAEVAPVAPGVEPATFFVRLVRRMVRILQDRTADGYSFRTDLRLRPDPGATAMAISVAAAFVYYESIGQNWERAALIKARPCAGDIVAGDRFLREIGPFIWRKYLDYASIRDIHSIKRQIHAHKGHGRIAVAGHNIKLGRGGIREIEFFVQTQQLIAGGRNIELRGRETVPMLSALVDLGWLQPQVRDELVEAYVFLRTVEHRIQMVNDEQTHRLPETPAGLDRIARLSGFGDGTSFGAALTKRLTLVTGHYGELFDQEASLAIDGGNMVFTGDEDDPGTIETLRGLGFSRPEEVTRAIRAWHFGRYPATRSTKTREILTEITPRLLDAFARTDAADQAFNAFDTFLSRLPTGVQLFSLLSANPNLLDLVATIMGTAPRLAQVVARRAHVMDAVLEPAFFGAVPDEEEIARHLDETLAQARSFEEALDRARIFAHEQQFLIGVRILSGTLSARRAGDAFARLADALLRAVLGRVVAVFEGNHGKVPGGRMALLALGKLGGREMTATSDLDLILLYDYDREAAASDGPKPLAPSQYFARLTQRLVTALSAPTAEGKLYDVDFRLRPSGNSGPLATRIDAFARYQREDAWTWEHMALTRARVVAGPEDFAAEIEAVLAETLTRPRDRAATLLDIADMRARVETDRPAKDIWDLKLAPGGLFDVEFVAQALELLHGHDHPEILSTSTEAALRAAAEAGVLEAVDADVLIPALTLYSDLTQLIRLAIEGNFKVADAPRGFLDLVVRAGEMPSIATLEAHLAATQAAVRGVFEKVVGKVARKPEAEPKPPGEAPQGA</sequence>
<feature type="domain" description="PII-uridylyltransferase/Glutamine-synthetase adenylyltransferase" evidence="9">
    <location>
        <begin position="328"/>
        <end position="467"/>
    </location>
</feature>
<comment type="catalytic activity">
    <reaction evidence="7">
        <text>[glutamine synthetase]-L-tyrosine + ATP = [glutamine synthetase]-O(4)-(5'-adenylyl)-L-tyrosine + diphosphate</text>
        <dbReference type="Rhea" id="RHEA:18589"/>
        <dbReference type="Rhea" id="RHEA-COMP:10660"/>
        <dbReference type="Rhea" id="RHEA-COMP:10661"/>
        <dbReference type="ChEBI" id="CHEBI:30616"/>
        <dbReference type="ChEBI" id="CHEBI:33019"/>
        <dbReference type="ChEBI" id="CHEBI:46858"/>
        <dbReference type="ChEBI" id="CHEBI:83624"/>
        <dbReference type="EC" id="2.7.7.42"/>
    </reaction>
</comment>
<feature type="region of interest" description="Adenylyl transferase" evidence="7">
    <location>
        <begin position="475"/>
        <end position="1004"/>
    </location>
</feature>
<feature type="region of interest" description="Adenylyl removase" evidence="7">
    <location>
        <begin position="1"/>
        <end position="472"/>
    </location>
</feature>
<evidence type="ECO:0000256" key="5">
    <source>
        <dbReference type="ARBA" id="ARBA00022842"/>
    </source>
</evidence>
<evidence type="ECO:0000256" key="1">
    <source>
        <dbReference type="ARBA" id="ARBA00022679"/>
    </source>
</evidence>